<name>A0A939TJ45_9MICO</name>
<organism evidence="2 3">
    <name type="scientific">Leucobacter tardus</name>
    <dbReference type="NCBI Taxonomy" id="501483"/>
    <lineage>
        <taxon>Bacteria</taxon>
        <taxon>Bacillati</taxon>
        <taxon>Actinomycetota</taxon>
        <taxon>Actinomycetes</taxon>
        <taxon>Micrococcales</taxon>
        <taxon>Microbacteriaceae</taxon>
        <taxon>Leucobacter</taxon>
    </lineage>
</organism>
<gene>
    <name evidence="2" type="ORF">J4H85_02345</name>
</gene>
<feature type="region of interest" description="Disordered" evidence="1">
    <location>
        <begin position="1"/>
        <end position="27"/>
    </location>
</feature>
<dbReference type="InterPro" id="IPR012348">
    <property type="entry name" value="RNR-like"/>
</dbReference>
<comment type="caution">
    <text evidence="2">The sequence shown here is derived from an EMBL/GenBank/DDBJ whole genome shotgun (WGS) entry which is preliminary data.</text>
</comment>
<evidence type="ECO:0000313" key="2">
    <source>
        <dbReference type="EMBL" id="MBO2988841.1"/>
    </source>
</evidence>
<dbReference type="EMBL" id="JAGFBF010000001">
    <property type="protein sequence ID" value="MBO2988841.1"/>
    <property type="molecule type" value="Genomic_DNA"/>
</dbReference>
<sequence length="88" mass="9186">MCGEHSHDAQKTEAPPAQASSCGGHGPAVTATDDTVAECPVMRGSYIAKADAEAQGLVRDHDGQRYYLCCAACGPLFDADPEKYVSAL</sequence>
<reference evidence="2" key="1">
    <citation type="submission" date="2021-03" db="EMBL/GenBank/DDBJ databases">
        <title>Leucobacter chromiisoli sp. nov., isolated from chromium-containing soil of chemical plant.</title>
        <authorList>
            <person name="Xu Z."/>
        </authorList>
    </citation>
    <scope>NUCLEOTIDE SEQUENCE</scope>
    <source>
        <strain evidence="2">K 70/01</strain>
    </source>
</reference>
<evidence type="ECO:0000256" key="1">
    <source>
        <dbReference type="SAM" id="MobiDB-lite"/>
    </source>
</evidence>
<dbReference type="InterPro" id="IPR009078">
    <property type="entry name" value="Ferritin-like_SF"/>
</dbReference>
<dbReference type="AlphaFoldDB" id="A0A939TJ45"/>
<proteinExistence type="predicted"/>
<dbReference type="Gene3D" id="1.10.620.20">
    <property type="entry name" value="Ribonucleotide Reductase, subunit A"/>
    <property type="match status" value="1"/>
</dbReference>
<dbReference type="Proteomes" id="UP000668403">
    <property type="component" value="Unassembled WGS sequence"/>
</dbReference>
<accession>A0A939TJ45</accession>
<protein>
    <submittedName>
        <fullName evidence="2">YHS domain-containing protein</fullName>
    </submittedName>
</protein>
<evidence type="ECO:0000313" key="3">
    <source>
        <dbReference type="Proteomes" id="UP000668403"/>
    </source>
</evidence>
<dbReference type="GO" id="GO:0016491">
    <property type="term" value="F:oxidoreductase activity"/>
    <property type="evidence" value="ECO:0007669"/>
    <property type="project" value="InterPro"/>
</dbReference>
<dbReference type="SUPFAM" id="SSF47240">
    <property type="entry name" value="Ferritin-like"/>
    <property type="match status" value="1"/>
</dbReference>
<dbReference type="RefSeq" id="WP_208236519.1">
    <property type="nucleotide sequence ID" value="NZ_BAAAQU010000001.1"/>
</dbReference>
<keyword evidence="3" id="KW-1185">Reference proteome</keyword>
<feature type="compositionally biased region" description="Basic and acidic residues" evidence="1">
    <location>
        <begin position="1"/>
        <end position="11"/>
    </location>
</feature>